<evidence type="ECO:0000313" key="2">
    <source>
        <dbReference type="Proteomes" id="UP000814140"/>
    </source>
</evidence>
<reference evidence="1" key="2">
    <citation type="journal article" date="2022" name="New Phytol.">
        <title>Evolutionary transition to the ectomycorrhizal habit in the genomes of a hyperdiverse lineage of mushroom-forming fungi.</title>
        <authorList>
            <person name="Looney B."/>
            <person name="Miyauchi S."/>
            <person name="Morin E."/>
            <person name="Drula E."/>
            <person name="Courty P.E."/>
            <person name="Kohler A."/>
            <person name="Kuo A."/>
            <person name="LaButti K."/>
            <person name="Pangilinan J."/>
            <person name="Lipzen A."/>
            <person name="Riley R."/>
            <person name="Andreopoulos W."/>
            <person name="He G."/>
            <person name="Johnson J."/>
            <person name="Nolan M."/>
            <person name="Tritt A."/>
            <person name="Barry K.W."/>
            <person name="Grigoriev I.V."/>
            <person name="Nagy L.G."/>
            <person name="Hibbett D."/>
            <person name="Henrissat B."/>
            <person name="Matheny P.B."/>
            <person name="Labbe J."/>
            <person name="Martin F.M."/>
        </authorList>
    </citation>
    <scope>NUCLEOTIDE SEQUENCE</scope>
    <source>
        <strain evidence="1">HHB10654</strain>
    </source>
</reference>
<name>A0ACB8SIT0_9AGAM</name>
<gene>
    <name evidence="1" type="ORF">BV25DRAFT_1832406</name>
</gene>
<accession>A0ACB8SIT0</accession>
<comment type="caution">
    <text evidence="1">The sequence shown here is derived from an EMBL/GenBank/DDBJ whole genome shotgun (WGS) entry which is preliminary data.</text>
</comment>
<keyword evidence="2" id="KW-1185">Reference proteome</keyword>
<sequence>IAPAPFLETLHLETRIYDDESLNSDSVIFRDEPPSSLHTLYLKNFSLPPTSILFTPSLTSMSLVDCSEVWETFAEMRQTLARMPLLQNVCLRDSLPDISTTPSPTLLSLPHLHTLLLGGRAPQVAESLRFISTSTVTSLDLELDSIGSDAMSRSDTLHNVLSQWIKTSPSTYHSLSFLRGTLPLQTEIIFDPSTSHSDGSAGRKLTVRVVLPAAVASTFFWDLLPPKLGIFSQLRVLVVSALRFNSLWLWQELSAVANEIQEITVFGFNACHGLLNAFQSGASSPNPLTLFPKLAHLRLQNFPFKHTRSRDSPSQFRSLVLDLQRRRGRGSTCQLSISNCVLTAKEIKELRNTVGADRFHWDGKVSLVA</sequence>
<feature type="non-terminal residue" evidence="1">
    <location>
        <position position="1"/>
    </location>
</feature>
<dbReference type="Proteomes" id="UP000814140">
    <property type="component" value="Unassembled WGS sequence"/>
</dbReference>
<protein>
    <submittedName>
        <fullName evidence="1">Uncharacterized protein</fullName>
    </submittedName>
</protein>
<organism evidence="1 2">
    <name type="scientific">Artomyces pyxidatus</name>
    <dbReference type="NCBI Taxonomy" id="48021"/>
    <lineage>
        <taxon>Eukaryota</taxon>
        <taxon>Fungi</taxon>
        <taxon>Dikarya</taxon>
        <taxon>Basidiomycota</taxon>
        <taxon>Agaricomycotina</taxon>
        <taxon>Agaricomycetes</taxon>
        <taxon>Russulales</taxon>
        <taxon>Auriscalpiaceae</taxon>
        <taxon>Artomyces</taxon>
    </lineage>
</organism>
<dbReference type="EMBL" id="MU277267">
    <property type="protein sequence ID" value="KAI0056294.1"/>
    <property type="molecule type" value="Genomic_DNA"/>
</dbReference>
<evidence type="ECO:0000313" key="1">
    <source>
        <dbReference type="EMBL" id="KAI0056294.1"/>
    </source>
</evidence>
<proteinExistence type="predicted"/>
<reference evidence="1" key="1">
    <citation type="submission" date="2021-03" db="EMBL/GenBank/DDBJ databases">
        <authorList>
            <consortium name="DOE Joint Genome Institute"/>
            <person name="Ahrendt S."/>
            <person name="Looney B.P."/>
            <person name="Miyauchi S."/>
            <person name="Morin E."/>
            <person name="Drula E."/>
            <person name="Courty P.E."/>
            <person name="Chicoki N."/>
            <person name="Fauchery L."/>
            <person name="Kohler A."/>
            <person name="Kuo A."/>
            <person name="Labutti K."/>
            <person name="Pangilinan J."/>
            <person name="Lipzen A."/>
            <person name="Riley R."/>
            <person name="Andreopoulos W."/>
            <person name="He G."/>
            <person name="Johnson J."/>
            <person name="Barry K.W."/>
            <person name="Grigoriev I.V."/>
            <person name="Nagy L."/>
            <person name="Hibbett D."/>
            <person name="Henrissat B."/>
            <person name="Matheny P.B."/>
            <person name="Labbe J."/>
            <person name="Martin F."/>
        </authorList>
    </citation>
    <scope>NUCLEOTIDE SEQUENCE</scope>
    <source>
        <strain evidence="1">HHB10654</strain>
    </source>
</reference>